<organism evidence="3 4">
    <name type="scientific">Undibacterium piscinae</name>
    <dbReference type="NCBI Taxonomy" id="2495591"/>
    <lineage>
        <taxon>Bacteria</taxon>
        <taxon>Pseudomonadati</taxon>
        <taxon>Pseudomonadota</taxon>
        <taxon>Betaproteobacteria</taxon>
        <taxon>Burkholderiales</taxon>
        <taxon>Oxalobacteraceae</taxon>
        <taxon>Undibacterium</taxon>
    </lineage>
</organism>
<accession>A0A6M4A5C8</accession>
<dbReference type="Proteomes" id="UP000274350">
    <property type="component" value="Chromosome"/>
</dbReference>
<protein>
    <submittedName>
        <fullName evidence="3">Cytochrome P450</fullName>
    </submittedName>
</protein>
<keyword evidence="2" id="KW-0349">Heme</keyword>
<dbReference type="KEGG" id="upi:EJG51_012640"/>
<dbReference type="InterPro" id="IPR036396">
    <property type="entry name" value="Cyt_P450_sf"/>
</dbReference>
<keyword evidence="2" id="KW-0503">Monooxygenase</keyword>
<dbReference type="GO" id="GO:0005506">
    <property type="term" value="F:iron ion binding"/>
    <property type="evidence" value="ECO:0007669"/>
    <property type="project" value="InterPro"/>
</dbReference>
<name>A0A6M4A5C8_9BURK</name>
<dbReference type="OrthoDB" id="4168525at2"/>
<dbReference type="PROSITE" id="PS00086">
    <property type="entry name" value="CYTOCHROME_P450"/>
    <property type="match status" value="1"/>
</dbReference>
<evidence type="ECO:0000256" key="1">
    <source>
        <dbReference type="ARBA" id="ARBA00010617"/>
    </source>
</evidence>
<dbReference type="InterPro" id="IPR017972">
    <property type="entry name" value="Cyt_P450_CS"/>
</dbReference>
<keyword evidence="2" id="KW-0408">Iron</keyword>
<keyword evidence="2" id="KW-0560">Oxidoreductase</keyword>
<sequence length="390" mass="41598">MFPSNPVTAVCHPDPYPYYRSLLAGPGLQFDEGLKLWVASSAAVVRQVLEHADCLVRPLAEPVPRAIVGSSAGQVFAYLVRMNEGSAHAVPKLALQQTLAALDPARIGARASYFSALLAPRHGVPTAAGLNAWMFDLPVYVVGDLLGFAEAGLPQLALWMGDFVRCLSPLSDESQLAAASVAAQALLARFAELLAAAVPTVDSLLSRLQQAAQQAGWQHALLANLIGLLSQTYEATAGLIGNSLVALLSQPDLQQQMRLAPEQTAALLEEVCRYDPPVQNTRRFVANACCIAGVALQPGDVILLVLAAAGRDDQAHPNANQFVLDRPARQLFGFGHGRHLCPGQQLAASIVNAALQSLLALPLSLDPAQLQWSYRRSLNGRLPLFQPVCH</sequence>
<evidence type="ECO:0000256" key="2">
    <source>
        <dbReference type="RuleBase" id="RU000461"/>
    </source>
</evidence>
<dbReference type="PANTHER" id="PTHR46696">
    <property type="entry name" value="P450, PUTATIVE (EUROFUNG)-RELATED"/>
    <property type="match status" value="1"/>
</dbReference>
<dbReference type="EMBL" id="CP051152">
    <property type="protein sequence ID" value="QJQ06546.1"/>
    <property type="molecule type" value="Genomic_DNA"/>
</dbReference>
<dbReference type="Pfam" id="PF00067">
    <property type="entry name" value="p450"/>
    <property type="match status" value="1"/>
</dbReference>
<evidence type="ECO:0000313" key="3">
    <source>
        <dbReference type="EMBL" id="QJQ06546.1"/>
    </source>
</evidence>
<dbReference type="SUPFAM" id="SSF48264">
    <property type="entry name" value="Cytochrome P450"/>
    <property type="match status" value="1"/>
</dbReference>
<evidence type="ECO:0000313" key="4">
    <source>
        <dbReference type="Proteomes" id="UP000274350"/>
    </source>
</evidence>
<dbReference type="GO" id="GO:0004497">
    <property type="term" value="F:monooxygenase activity"/>
    <property type="evidence" value="ECO:0007669"/>
    <property type="project" value="UniProtKB-KW"/>
</dbReference>
<comment type="similarity">
    <text evidence="1 2">Belongs to the cytochrome P450 family.</text>
</comment>
<dbReference type="AlphaFoldDB" id="A0A6M4A5C8"/>
<dbReference type="PANTHER" id="PTHR46696:SF1">
    <property type="entry name" value="CYTOCHROME P450 YJIB-RELATED"/>
    <property type="match status" value="1"/>
</dbReference>
<keyword evidence="4" id="KW-1185">Reference proteome</keyword>
<gene>
    <name evidence="3" type="ORF">EJG51_012640</name>
</gene>
<dbReference type="GO" id="GO:0020037">
    <property type="term" value="F:heme binding"/>
    <property type="evidence" value="ECO:0007669"/>
    <property type="project" value="InterPro"/>
</dbReference>
<dbReference type="Gene3D" id="1.10.630.10">
    <property type="entry name" value="Cytochrome P450"/>
    <property type="match status" value="1"/>
</dbReference>
<proteinExistence type="inferred from homology"/>
<dbReference type="InterPro" id="IPR001128">
    <property type="entry name" value="Cyt_P450"/>
</dbReference>
<dbReference type="CDD" id="cd11036">
    <property type="entry name" value="AknT-like"/>
    <property type="match status" value="1"/>
</dbReference>
<dbReference type="GO" id="GO:0016705">
    <property type="term" value="F:oxidoreductase activity, acting on paired donors, with incorporation or reduction of molecular oxygen"/>
    <property type="evidence" value="ECO:0007669"/>
    <property type="project" value="InterPro"/>
</dbReference>
<keyword evidence="2" id="KW-0479">Metal-binding</keyword>
<reference evidence="3 4" key="1">
    <citation type="journal article" date="2019" name="Int. J. Syst. Evol. Microbiol.">
        <title>Undibacterium piscinae sp. nov., isolated from Korean shiner intestine.</title>
        <authorList>
            <person name="Lee S.Y."/>
            <person name="Kang W."/>
            <person name="Kim P.S."/>
            <person name="Kim H.S."/>
            <person name="Sung H."/>
            <person name="Shin N.R."/>
            <person name="Whon T.W."/>
            <person name="Yun J.H."/>
            <person name="Lee J.Y."/>
            <person name="Lee J.Y."/>
            <person name="Jung M.J."/>
            <person name="Jeong Y.S."/>
            <person name="Tak E.J."/>
            <person name="Han J.E."/>
            <person name="Hyun D.W."/>
            <person name="Kang M.S."/>
            <person name="Lee K.E."/>
            <person name="Lee B.H."/>
            <person name="Bae J.W."/>
        </authorList>
    </citation>
    <scope>NUCLEOTIDE SEQUENCE [LARGE SCALE GENOMIC DNA]</scope>
    <source>
        <strain evidence="3 4">S11R28</strain>
    </source>
</reference>